<evidence type="ECO:0000313" key="1">
    <source>
        <dbReference type="EMBL" id="SKA98604.1"/>
    </source>
</evidence>
<organism evidence="1 2">
    <name type="scientific">Caloramator quimbayensis</name>
    <dbReference type="NCBI Taxonomy" id="1147123"/>
    <lineage>
        <taxon>Bacteria</taxon>
        <taxon>Bacillati</taxon>
        <taxon>Bacillota</taxon>
        <taxon>Clostridia</taxon>
        <taxon>Eubacteriales</taxon>
        <taxon>Clostridiaceae</taxon>
        <taxon>Caloramator</taxon>
    </lineage>
</organism>
<name>A0A1T4Y9U3_9CLOT</name>
<gene>
    <name evidence="1" type="ORF">SAMN05443428_13015</name>
</gene>
<dbReference type="Proteomes" id="UP000190105">
    <property type="component" value="Unassembled WGS sequence"/>
</dbReference>
<dbReference type="AlphaFoldDB" id="A0A1T4Y9U3"/>
<dbReference type="RefSeq" id="WP_078697585.1">
    <property type="nucleotide sequence ID" value="NZ_FUYH01000030.1"/>
</dbReference>
<protein>
    <submittedName>
        <fullName evidence="1">Uncharacterized protein</fullName>
    </submittedName>
</protein>
<keyword evidence="2" id="KW-1185">Reference proteome</keyword>
<proteinExistence type="predicted"/>
<evidence type="ECO:0000313" key="2">
    <source>
        <dbReference type="Proteomes" id="UP000190105"/>
    </source>
</evidence>
<dbReference type="STRING" id="1147123.SAMN05443428_13015"/>
<sequence>MRLFIIGRVFEGDKLVAYKLYDADKKVMGIYPKENVRHRVRQGIHVVGLRVTKDGAVTEVYNSFSVTKTDILNGKGNPIEPSGRYILLGYSGFLEETKYRLVNSNGYERIVSQDEFKELVEEDKVNGAIKSTKIDGKIIIYKHCNYREYNY</sequence>
<reference evidence="2" key="1">
    <citation type="submission" date="2017-02" db="EMBL/GenBank/DDBJ databases">
        <authorList>
            <person name="Varghese N."/>
            <person name="Submissions S."/>
        </authorList>
    </citation>
    <scope>NUCLEOTIDE SEQUENCE [LARGE SCALE GENOMIC DNA]</scope>
    <source>
        <strain evidence="2">USBA 833</strain>
    </source>
</reference>
<accession>A0A1T4Y9U3</accession>
<dbReference type="EMBL" id="FUYH01000030">
    <property type="protein sequence ID" value="SKA98604.1"/>
    <property type="molecule type" value="Genomic_DNA"/>
</dbReference>